<dbReference type="Pfam" id="PF00651">
    <property type="entry name" value="BTB"/>
    <property type="match status" value="1"/>
</dbReference>
<dbReference type="PANTHER" id="PTHR24410:SF47">
    <property type="entry name" value="BTB DOMAIN-CONTAINING PROTEIN"/>
    <property type="match status" value="1"/>
</dbReference>
<dbReference type="WBParaSite" id="NBR_0000977201-mRNA-1">
    <property type="protein sequence ID" value="NBR_0000977201-mRNA-1"/>
    <property type="gene ID" value="NBR_0000977201"/>
</dbReference>
<organism evidence="4">
    <name type="scientific">Nippostrongylus brasiliensis</name>
    <name type="common">Rat hookworm</name>
    <dbReference type="NCBI Taxonomy" id="27835"/>
    <lineage>
        <taxon>Eukaryota</taxon>
        <taxon>Metazoa</taxon>
        <taxon>Ecdysozoa</taxon>
        <taxon>Nematoda</taxon>
        <taxon>Chromadorea</taxon>
        <taxon>Rhabditida</taxon>
        <taxon>Rhabditina</taxon>
        <taxon>Rhabditomorpha</taxon>
        <taxon>Strongyloidea</taxon>
        <taxon>Heligmosomidae</taxon>
        <taxon>Nippostrongylus</taxon>
    </lineage>
</organism>
<evidence type="ECO:0000313" key="2">
    <source>
        <dbReference type="EMBL" id="VDL73362.1"/>
    </source>
</evidence>
<dbReference type="InterPro" id="IPR051481">
    <property type="entry name" value="BTB-POZ/Galectin-3-binding"/>
</dbReference>
<reference evidence="4" key="1">
    <citation type="submission" date="2016-04" db="UniProtKB">
        <authorList>
            <consortium name="WormBaseParasite"/>
        </authorList>
    </citation>
    <scope>IDENTIFICATION</scope>
</reference>
<dbReference type="PROSITE" id="PS50097">
    <property type="entry name" value="BTB"/>
    <property type="match status" value="1"/>
</dbReference>
<dbReference type="AlphaFoldDB" id="A0A158QZ95"/>
<dbReference type="InterPro" id="IPR011333">
    <property type="entry name" value="SKP1/BTB/POZ_sf"/>
</dbReference>
<dbReference type="PANTHER" id="PTHR24410">
    <property type="entry name" value="HL07962P-RELATED"/>
    <property type="match status" value="1"/>
</dbReference>
<dbReference type="EMBL" id="UYSL01020194">
    <property type="protein sequence ID" value="VDL73362.1"/>
    <property type="molecule type" value="Genomic_DNA"/>
</dbReference>
<keyword evidence="3" id="KW-1185">Reference proteome</keyword>
<evidence type="ECO:0000259" key="1">
    <source>
        <dbReference type="PROSITE" id="PS50097"/>
    </source>
</evidence>
<sequence length="533" mass="61896">MCAVFSSTRVVQWDEAARIDSLRWLRSAAWPLIEATQYITALTAADPSFIMPYEDDDETVESEEESTPEMVAMKLRDVPNRLVIAPDEPSGMDCFADDRDALNDFAKYYNNAHLSDVNIIVGDDTFPAHRLILAKNSEVFDRMLSQRWNGEKKDLEMVEDAPCQKVFPSFLRFLYCNHVVLHQDNCLPILILADKYNVISLKKVCIDFAISEILPNLTLKDVFSIWFSYATKAYHQLLIRACIQAIARDFELLITEEWEKSWLALDRDQMVEILKCNQLVVANEYRLWEAVVRWLQAPNHPERRGTTASPLLTSLLPYIRFPFMTADELTHVERSQFAECYPKLFHPQILLAYKFQALPLSSRVNCKEFSTTQFLLRNYTDTRWDKRISISNEQLYQRGVDHSFQALDAETTREIGKRKLKIDPEKIRFKEATWQWTLKLGGSSYSNPVDDTLKAFLISEDIDQPRSIEYMLSIVDEKRVLRSFSSKKNFTKTRYSSELDIDRKVEINDLLTEDSPLLVNGELHLQLTLRPID</sequence>
<dbReference type="SMART" id="SM00225">
    <property type="entry name" value="BTB"/>
    <property type="match status" value="1"/>
</dbReference>
<name>A0A158QZ95_NIPBR</name>
<reference evidence="2 3" key="2">
    <citation type="submission" date="2018-11" db="EMBL/GenBank/DDBJ databases">
        <authorList>
            <consortium name="Pathogen Informatics"/>
        </authorList>
    </citation>
    <scope>NUCLEOTIDE SEQUENCE [LARGE SCALE GENOMIC DNA]</scope>
</reference>
<dbReference type="Gene3D" id="1.25.40.420">
    <property type="match status" value="1"/>
</dbReference>
<gene>
    <name evidence="2" type="ORF">NBR_LOCUS9773</name>
</gene>
<proteinExistence type="predicted"/>
<dbReference type="OMA" id="EWEKEWL"/>
<protein>
    <submittedName>
        <fullName evidence="4">HL07962p (inferred by orthology to a D. melanogaster protein)</fullName>
    </submittedName>
</protein>
<evidence type="ECO:0000313" key="3">
    <source>
        <dbReference type="Proteomes" id="UP000271162"/>
    </source>
</evidence>
<dbReference type="SUPFAM" id="SSF54695">
    <property type="entry name" value="POZ domain"/>
    <property type="match status" value="1"/>
</dbReference>
<dbReference type="CDD" id="cd18493">
    <property type="entry name" value="BACK_BTBD17"/>
    <property type="match status" value="1"/>
</dbReference>
<dbReference type="Proteomes" id="UP000271162">
    <property type="component" value="Unassembled WGS sequence"/>
</dbReference>
<feature type="domain" description="BTB" evidence="1">
    <location>
        <begin position="115"/>
        <end position="183"/>
    </location>
</feature>
<dbReference type="STRING" id="27835.A0A158QZ95"/>
<dbReference type="Gene3D" id="3.30.710.10">
    <property type="entry name" value="Potassium Channel Kv1.1, Chain A"/>
    <property type="match status" value="1"/>
</dbReference>
<accession>A0A158QZ95</accession>
<dbReference type="Pfam" id="PF07707">
    <property type="entry name" value="BACK"/>
    <property type="match status" value="1"/>
</dbReference>
<dbReference type="SMART" id="SM00875">
    <property type="entry name" value="BACK"/>
    <property type="match status" value="1"/>
</dbReference>
<dbReference type="InterPro" id="IPR011705">
    <property type="entry name" value="BACK"/>
</dbReference>
<evidence type="ECO:0000313" key="4">
    <source>
        <dbReference type="WBParaSite" id="NBR_0000977201-mRNA-1"/>
    </source>
</evidence>
<dbReference type="InterPro" id="IPR000210">
    <property type="entry name" value="BTB/POZ_dom"/>
</dbReference>
<dbReference type="CDD" id="cd18292">
    <property type="entry name" value="BTB_POZ_BTBD17"/>
    <property type="match status" value="1"/>
</dbReference>